<keyword evidence="2" id="KW-1185">Reference proteome</keyword>
<evidence type="ECO:0000313" key="2">
    <source>
        <dbReference type="Proteomes" id="UP000657931"/>
    </source>
</evidence>
<name>A0ABR8QLX9_9BACI</name>
<organism evidence="1 2">
    <name type="scientific">Cytobacillus stercorigallinarum</name>
    <dbReference type="NCBI Taxonomy" id="2762240"/>
    <lineage>
        <taxon>Bacteria</taxon>
        <taxon>Bacillati</taxon>
        <taxon>Bacillota</taxon>
        <taxon>Bacilli</taxon>
        <taxon>Bacillales</taxon>
        <taxon>Bacillaceae</taxon>
        <taxon>Cytobacillus</taxon>
    </lineage>
</organism>
<protein>
    <submittedName>
        <fullName evidence="1">Uncharacterized protein</fullName>
    </submittedName>
</protein>
<gene>
    <name evidence="1" type="ORF">H9655_05305</name>
</gene>
<proteinExistence type="predicted"/>
<accession>A0ABR8QLX9</accession>
<evidence type="ECO:0000313" key="1">
    <source>
        <dbReference type="EMBL" id="MBD7936434.1"/>
    </source>
</evidence>
<dbReference type="Proteomes" id="UP000657931">
    <property type="component" value="Unassembled WGS sequence"/>
</dbReference>
<comment type="caution">
    <text evidence="1">The sequence shown here is derived from an EMBL/GenBank/DDBJ whole genome shotgun (WGS) entry which is preliminary data.</text>
</comment>
<reference evidence="1 2" key="1">
    <citation type="submission" date="2020-08" db="EMBL/GenBank/DDBJ databases">
        <title>A Genomic Blueprint of the Chicken Gut Microbiome.</title>
        <authorList>
            <person name="Gilroy R."/>
            <person name="Ravi A."/>
            <person name="Getino M."/>
            <person name="Pursley I."/>
            <person name="Horton D.L."/>
            <person name="Alikhan N.-F."/>
            <person name="Baker D."/>
            <person name="Gharbi K."/>
            <person name="Hall N."/>
            <person name="Watson M."/>
            <person name="Adriaenssens E.M."/>
            <person name="Foster-Nyarko E."/>
            <person name="Jarju S."/>
            <person name="Secka A."/>
            <person name="Antonio M."/>
            <person name="Oren A."/>
            <person name="Chaudhuri R."/>
            <person name="La Ragione R.M."/>
            <person name="Hildebrand F."/>
            <person name="Pallen M.J."/>
        </authorList>
    </citation>
    <scope>NUCLEOTIDE SEQUENCE [LARGE SCALE GENOMIC DNA]</scope>
    <source>
        <strain evidence="1 2">Sa5YUA1</strain>
    </source>
</reference>
<sequence>MEMMFSFTVISCYEFYHPKDQNIGHILNFSHYHYQDLFVQTTIYWLDTFMNYFSINISGEEYSALFVNLMYLHYSIQIFNGPAFLFKEDLFKVAFEQEPTYYVKLMNEFYDELQKNTQYSTILNQREKLIGRYHSILKQIISFNPDPEPIKIKLFSILNDNFRQLIIEKLNASDLHIKLCNDTESPDLIITDRLYLDLKKYNTKIFVWNSIPNNKDYERLKTCIEYLHMDHIN</sequence>
<dbReference type="EMBL" id="JACSQT010000002">
    <property type="protein sequence ID" value="MBD7936434.1"/>
    <property type="molecule type" value="Genomic_DNA"/>
</dbReference>